<dbReference type="Pfam" id="PF07690">
    <property type="entry name" value="MFS_1"/>
    <property type="match status" value="1"/>
</dbReference>
<dbReference type="InterPro" id="IPR036259">
    <property type="entry name" value="MFS_trans_sf"/>
</dbReference>
<feature type="domain" description="Major facilitator superfamily (MFS) profile" evidence="8">
    <location>
        <begin position="37"/>
        <end position="434"/>
    </location>
</feature>
<evidence type="ECO:0000256" key="1">
    <source>
        <dbReference type="ARBA" id="ARBA00004141"/>
    </source>
</evidence>
<feature type="transmembrane region" description="Helical" evidence="7">
    <location>
        <begin position="334"/>
        <end position="360"/>
    </location>
</feature>
<comment type="subcellular location">
    <subcellularLocation>
        <location evidence="1">Membrane</location>
        <topology evidence="1">Multi-pass membrane protein</topology>
    </subcellularLocation>
</comment>
<evidence type="ECO:0000256" key="6">
    <source>
        <dbReference type="SAM" id="MobiDB-lite"/>
    </source>
</evidence>
<proteinExistence type="predicted"/>
<dbReference type="InterPro" id="IPR050930">
    <property type="entry name" value="MFS_Vesicular_Transporter"/>
</dbReference>
<feature type="transmembrane region" description="Helical" evidence="7">
    <location>
        <begin position="35"/>
        <end position="55"/>
    </location>
</feature>
<dbReference type="PANTHER" id="PTHR23506">
    <property type="entry name" value="GH10249P"/>
    <property type="match status" value="1"/>
</dbReference>
<gene>
    <name evidence="9" type="ORF">JTE90_006366</name>
</gene>
<evidence type="ECO:0000256" key="2">
    <source>
        <dbReference type="ARBA" id="ARBA00022448"/>
    </source>
</evidence>
<feature type="transmembrane region" description="Helical" evidence="7">
    <location>
        <begin position="306"/>
        <end position="328"/>
    </location>
</feature>
<feature type="transmembrane region" description="Helical" evidence="7">
    <location>
        <begin position="127"/>
        <end position="147"/>
    </location>
</feature>
<reference evidence="9 10" key="1">
    <citation type="journal article" date="2022" name="Nat. Ecol. Evol.">
        <title>A masculinizing supergene underlies an exaggerated male reproductive morph in a spider.</title>
        <authorList>
            <person name="Hendrickx F."/>
            <person name="De Corte Z."/>
            <person name="Sonet G."/>
            <person name="Van Belleghem S.M."/>
            <person name="Kostlbacher S."/>
            <person name="Vangestel C."/>
        </authorList>
    </citation>
    <scope>NUCLEOTIDE SEQUENCE [LARGE SCALE GENOMIC DNA]</scope>
    <source>
        <strain evidence="9">W744_W776</strain>
    </source>
</reference>
<feature type="transmembrane region" description="Helical" evidence="7">
    <location>
        <begin position="270"/>
        <end position="294"/>
    </location>
</feature>
<dbReference type="InterPro" id="IPR011701">
    <property type="entry name" value="MFS"/>
</dbReference>
<keyword evidence="3 7" id="KW-0812">Transmembrane</keyword>
<dbReference type="InterPro" id="IPR020846">
    <property type="entry name" value="MFS_dom"/>
</dbReference>
<feature type="transmembrane region" description="Helical" evidence="7">
    <location>
        <begin position="167"/>
        <end position="185"/>
    </location>
</feature>
<dbReference type="GO" id="GO:0022857">
    <property type="term" value="F:transmembrane transporter activity"/>
    <property type="evidence" value="ECO:0007669"/>
    <property type="project" value="InterPro"/>
</dbReference>
<dbReference type="Gene3D" id="1.20.1250.20">
    <property type="entry name" value="MFS general substrate transporter like domains"/>
    <property type="match status" value="2"/>
</dbReference>
<evidence type="ECO:0000256" key="5">
    <source>
        <dbReference type="ARBA" id="ARBA00023136"/>
    </source>
</evidence>
<keyword evidence="4 7" id="KW-1133">Transmembrane helix</keyword>
<feature type="transmembrane region" description="Helical" evidence="7">
    <location>
        <begin position="372"/>
        <end position="392"/>
    </location>
</feature>
<evidence type="ECO:0000259" key="8">
    <source>
        <dbReference type="PROSITE" id="PS50850"/>
    </source>
</evidence>
<keyword evidence="10" id="KW-1185">Reference proteome</keyword>
<feature type="transmembrane region" description="Helical" evidence="7">
    <location>
        <begin position="197"/>
        <end position="217"/>
    </location>
</feature>
<organism evidence="9 10">
    <name type="scientific">Oedothorax gibbosus</name>
    <dbReference type="NCBI Taxonomy" id="931172"/>
    <lineage>
        <taxon>Eukaryota</taxon>
        <taxon>Metazoa</taxon>
        <taxon>Ecdysozoa</taxon>
        <taxon>Arthropoda</taxon>
        <taxon>Chelicerata</taxon>
        <taxon>Arachnida</taxon>
        <taxon>Araneae</taxon>
        <taxon>Araneomorphae</taxon>
        <taxon>Entelegynae</taxon>
        <taxon>Araneoidea</taxon>
        <taxon>Linyphiidae</taxon>
        <taxon>Erigoninae</taxon>
        <taxon>Oedothorax</taxon>
    </lineage>
</organism>
<feature type="transmembrane region" description="Helical" evidence="7">
    <location>
        <begin position="102"/>
        <end position="121"/>
    </location>
</feature>
<keyword evidence="2" id="KW-0813">Transport</keyword>
<accession>A0AAV6VYJ8</accession>
<name>A0AAV6VYJ8_9ARAC</name>
<protein>
    <recommendedName>
        <fullName evidence="8">Major facilitator superfamily (MFS) profile domain-containing protein</fullName>
    </recommendedName>
</protein>
<dbReference type="SUPFAM" id="SSF103473">
    <property type="entry name" value="MFS general substrate transporter"/>
    <property type="match status" value="1"/>
</dbReference>
<dbReference type="EMBL" id="JAFNEN010000013">
    <property type="protein sequence ID" value="KAG8200784.1"/>
    <property type="molecule type" value="Genomic_DNA"/>
</dbReference>
<dbReference type="GO" id="GO:0016020">
    <property type="term" value="C:membrane"/>
    <property type="evidence" value="ECO:0007669"/>
    <property type="project" value="UniProtKB-SubCell"/>
</dbReference>
<feature type="transmembrane region" description="Helical" evidence="7">
    <location>
        <begin position="229"/>
        <end position="250"/>
    </location>
</feature>
<keyword evidence="5 7" id="KW-0472">Membrane</keyword>
<evidence type="ECO:0000313" key="10">
    <source>
        <dbReference type="Proteomes" id="UP000827092"/>
    </source>
</evidence>
<sequence>MDRNADKVAKNGSTNGMENGSVGKKAETKSSTKEWVKLATLAFGNFCSGACLSLQAPFFPKEAELKGSSPTTYGFILGTYEITVFLTAPIFGMLVRYISPTYLLNIGVMTVGTACVLFGTLDLVADSTTFIALAFALRALEGVGSALTRVSANTVVASQYPERLGKVYALLQMFSGIGVIAGPTLGGALYDIGGYGLPFYAIGSGFLVDAIIIHFLLPKVETTKIQEKVSFIKLLLHPTSFIFLLSAFTGQAYLGFSAATLEPHLRQFDISGFVVGLVFSITGILYAISAVAYGWILDKKIVSAEFLTVGGCFVIVVSIVLMGPAPFIPLGPDLWYIFMAQALFGIGLGAKFVSSFTGMLTSASNREFPDGLSTYGIVTSAITSATSLGSFVGPSLGGYLLEQFQYRKATMFILFQEIILIILLTISLIKSMLCGNADKLSLRHELEIPPKNHQIISEKYVTNCNIKKMKDTTKTVGRNGCNEGYHEETS</sequence>
<dbReference type="AlphaFoldDB" id="A0AAV6VYJ8"/>
<evidence type="ECO:0000256" key="4">
    <source>
        <dbReference type="ARBA" id="ARBA00022989"/>
    </source>
</evidence>
<feature type="region of interest" description="Disordered" evidence="6">
    <location>
        <begin position="1"/>
        <end position="26"/>
    </location>
</feature>
<comment type="caution">
    <text evidence="9">The sequence shown here is derived from an EMBL/GenBank/DDBJ whole genome shotgun (WGS) entry which is preliminary data.</text>
</comment>
<dbReference type="PROSITE" id="PS50850">
    <property type="entry name" value="MFS"/>
    <property type="match status" value="1"/>
</dbReference>
<evidence type="ECO:0000313" key="9">
    <source>
        <dbReference type="EMBL" id="KAG8200784.1"/>
    </source>
</evidence>
<evidence type="ECO:0000256" key="3">
    <source>
        <dbReference type="ARBA" id="ARBA00022692"/>
    </source>
</evidence>
<feature type="transmembrane region" description="Helical" evidence="7">
    <location>
        <begin position="412"/>
        <end position="433"/>
    </location>
</feature>
<dbReference type="PANTHER" id="PTHR23506:SF26">
    <property type="entry name" value="MFS-TYPE TRANSPORTER SLC18B1"/>
    <property type="match status" value="1"/>
</dbReference>
<dbReference type="Proteomes" id="UP000827092">
    <property type="component" value="Unassembled WGS sequence"/>
</dbReference>
<evidence type="ECO:0000256" key="7">
    <source>
        <dbReference type="SAM" id="Phobius"/>
    </source>
</evidence>
<feature type="transmembrane region" description="Helical" evidence="7">
    <location>
        <begin position="75"/>
        <end position="95"/>
    </location>
</feature>